<dbReference type="Proteomes" id="UP000242715">
    <property type="component" value="Unassembled WGS sequence"/>
</dbReference>
<keyword evidence="3" id="KW-1185">Reference proteome</keyword>
<gene>
    <name evidence="2" type="ORF">TSUD_367210</name>
</gene>
<protein>
    <submittedName>
        <fullName evidence="2">Uncharacterized protein</fullName>
    </submittedName>
</protein>
<name>A0A2Z6P8I8_TRISU</name>
<feature type="region of interest" description="Disordered" evidence="1">
    <location>
        <begin position="1"/>
        <end position="29"/>
    </location>
</feature>
<sequence>MQKRKITSTKYLAKMDHRHQNSNMPRRERHKTKLLKLKCIKTGAHFRQTVPRKLTSNKHLHRMKMNI</sequence>
<accession>A0A2Z6P8I8</accession>
<proteinExistence type="predicted"/>
<evidence type="ECO:0000313" key="2">
    <source>
        <dbReference type="EMBL" id="GAU44565.1"/>
    </source>
</evidence>
<organism evidence="2 3">
    <name type="scientific">Trifolium subterraneum</name>
    <name type="common">Subterranean clover</name>
    <dbReference type="NCBI Taxonomy" id="3900"/>
    <lineage>
        <taxon>Eukaryota</taxon>
        <taxon>Viridiplantae</taxon>
        <taxon>Streptophyta</taxon>
        <taxon>Embryophyta</taxon>
        <taxon>Tracheophyta</taxon>
        <taxon>Spermatophyta</taxon>
        <taxon>Magnoliopsida</taxon>
        <taxon>eudicotyledons</taxon>
        <taxon>Gunneridae</taxon>
        <taxon>Pentapetalae</taxon>
        <taxon>rosids</taxon>
        <taxon>fabids</taxon>
        <taxon>Fabales</taxon>
        <taxon>Fabaceae</taxon>
        <taxon>Papilionoideae</taxon>
        <taxon>50 kb inversion clade</taxon>
        <taxon>NPAAA clade</taxon>
        <taxon>Hologalegina</taxon>
        <taxon>IRL clade</taxon>
        <taxon>Trifolieae</taxon>
        <taxon>Trifolium</taxon>
    </lineage>
</organism>
<reference evidence="3" key="1">
    <citation type="journal article" date="2017" name="Front. Plant Sci.">
        <title>Climate Clever Clovers: New Paradigm to Reduce the Environmental Footprint of Ruminants by Breeding Low Methanogenic Forages Utilizing Haplotype Variation.</title>
        <authorList>
            <person name="Kaur P."/>
            <person name="Appels R."/>
            <person name="Bayer P.E."/>
            <person name="Keeble-Gagnere G."/>
            <person name="Wang J."/>
            <person name="Hirakawa H."/>
            <person name="Shirasawa K."/>
            <person name="Vercoe P."/>
            <person name="Stefanova K."/>
            <person name="Durmic Z."/>
            <person name="Nichols P."/>
            <person name="Revell C."/>
            <person name="Isobe S.N."/>
            <person name="Edwards D."/>
            <person name="Erskine W."/>
        </authorList>
    </citation>
    <scope>NUCLEOTIDE SEQUENCE [LARGE SCALE GENOMIC DNA]</scope>
    <source>
        <strain evidence="3">cv. Daliak</strain>
    </source>
</reference>
<evidence type="ECO:0000313" key="3">
    <source>
        <dbReference type="Proteomes" id="UP000242715"/>
    </source>
</evidence>
<dbReference type="EMBL" id="DF974054">
    <property type="protein sequence ID" value="GAU44565.1"/>
    <property type="molecule type" value="Genomic_DNA"/>
</dbReference>
<evidence type="ECO:0000256" key="1">
    <source>
        <dbReference type="SAM" id="MobiDB-lite"/>
    </source>
</evidence>
<dbReference type="AlphaFoldDB" id="A0A2Z6P8I8"/>